<comment type="caution">
    <text evidence="4">The sequence shown here is derived from an EMBL/GenBank/DDBJ whole genome shotgun (WGS) entry which is preliminary data.</text>
</comment>
<keyword evidence="2" id="KW-0012">Acyltransferase</keyword>
<dbReference type="Proteomes" id="UP000652477">
    <property type="component" value="Unassembled WGS sequence"/>
</dbReference>
<dbReference type="InterPro" id="IPR000182">
    <property type="entry name" value="GNAT_dom"/>
</dbReference>
<dbReference type="SUPFAM" id="SSF55729">
    <property type="entry name" value="Acyl-CoA N-acyltransferases (Nat)"/>
    <property type="match status" value="1"/>
</dbReference>
<dbReference type="PROSITE" id="PS51186">
    <property type="entry name" value="GNAT"/>
    <property type="match status" value="1"/>
</dbReference>
<dbReference type="RefSeq" id="WP_186874273.1">
    <property type="nucleotide sequence ID" value="NZ_JACOPF010000001.1"/>
</dbReference>
<keyword evidence="5" id="KW-1185">Reference proteome</keyword>
<keyword evidence="1" id="KW-0808">Transferase</keyword>
<evidence type="ECO:0000313" key="5">
    <source>
        <dbReference type="Proteomes" id="UP000652477"/>
    </source>
</evidence>
<name>A0A923LF81_9FIRM</name>
<evidence type="ECO:0000313" key="4">
    <source>
        <dbReference type="EMBL" id="MBC5687592.1"/>
    </source>
</evidence>
<dbReference type="Gene3D" id="3.40.630.30">
    <property type="match status" value="1"/>
</dbReference>
<sequence>MIRKLEKKDREVYIRMAYDFYHSPAVLHPIPDACFERTFEECMRPEGYARGYILEWEGNTAGYGLVSKSYSQEAGGYVYWLEELYILEAYRSKGLGSEFLRYVEETKEPQVTRLRLEVEEENVRAIALYKRCGYEVLKYVQMVKDSQREDV</sequence>
<dbReference type="InterPro" id="IPR016181">
    <property type="entry name" value="Acyl_CoA_acyltransferase"/>
</dbReference>
<dbReference type="InterPro" id="IPR051016">
    <property type="entry name" value="Diverse_Substrate_AcTransf"/>
</dbReference>
<accession>A0A923LF81</accession>
<evidence type="ECO:0000256" key="1">
    <source>
        <dbReference type="ARBA" id="ARBA00022679"/>
    </source>
</evidence>
<dbReference type="AlphaFoldDB" id="A0A923LF81"/>
<gene>
    <name evidence="4" type="ORF">H8S37_01405</name>
</gene>
<evidence type="ECO:0000256" key="2">
    <source>
        <dbReference type="ARBA" id="ARBA00023315"/>
    </source>
</evidence>
<dbReference type="Pfam" id="PF00583">
    <property type="entry name" value="Acetyltransf_1"/>
    <property type="match status" value="1"/>
</dbReference>
<feature type="domain" description="N-acetyltransferase" evidence="3">
    <location>
        <begin position="1"/>
        <end position="151"/>
    </location>
</feature>
<evidence type="ECO:0000259" key="3">
    <source>
        <dbReference type="PROSITE" id="PS51186"/>
    </source>
</evidence>
<dbReference type="EMBL" id="JACOPF010000001">
    <property type="protein sequence ID" value="MBC5687592.1"/>
    <property type="molecule type" value="Genomic_DNA"/>
</dbReference>
<proteinExistence type="predicted"/>
<dbReference type="CDD" id="cd04301">
    <property type="entry name" value="NAT_SF"/>
    <property type="match status" value="1"/>
</dbReference>
<protein>
    <submittedName>
        <fullName evidence="4">GNAT family N-acetyltransferase</fullName>
    </submittedName>
</protein>
<dbReference type="PANTHER" id="PTHR10545">
    <property type="entry name" value="DIAMINE N-ACETYLTRANSFERASE"/>
    <property type="match status" value="1"/>
</dbReference>
<organism evidence="4 5">
    <name type="scientific">Mediterraneibacter hominis</name>
    <dbReference type="NCBI Taxonomy" id="2763054"/>
    <lineage>
        <taxon>Bacteria</taxon>
        <taxon>Bacillati</taxon>
        <taxon>Bacillota</taxon>
        <taxon>Clostridia</taxon>
        <taxon>Lachnospirales</taxon>
        <taxon>Lachnospiraceae</taxon>
        <taxon>Mediterraneibacter</taxon>
    </lineage>
</organism>
<dbReference type="GO" id="GO:0008080">
    <property type="term" value="F:N-acetyltransferase activity"/>
    <property type="evidence" value="ECO:0007669"/>
    <property type="project" value="TreeGrafter"/>
</dbReference>
<dbReference type="PANTHER" id="PTHR10545:SF29">
    <property type="entry name" value="GH14572P-RELATED"/>
    <property type="match status" value="1"/>
</dbReference>
<reference evidence="4" key="1">
    <citation type="submission" date="2020-08" db="EMBL/GenBank/DDBJ databases">
        <title>Genome public.</title>
        <authorList>
            <person name="Liu C."/>
            <person name="Sun Q."/>
        </authorList>
    </citation>
    <scope>NUCLEOTIDE SEQUENCE</scope>
    <source>
        <strain evidence="4">NSJ-55</strain>
    </source>
</reference>